<keyword evidence="2" id="KW-1185">Reference proteome</keyword>
<name>A0AAN5D7I4_9BILA</name>
<sequence>DYSTCDNDASRMCFTDSECSGGRVCSYGPGGSYGSMGCCTAKPQTGGIIDYSTCDNDISRSCFDPQDCAGRPCIVAGGASNFYGSGMIGCCE</sequence>
<feature type="non-terminal residue" evidence="1">
    <location>
        <position position="1"/>
    </location>
</feature>
<dbReference type="AlphaFoldDB" id="A0AAN5D7I4"/>
<organism evidence="1 2">
    <name type="scientific">Pristionchus mayeri</name>
    <dbReference type="NCBI Taxonomy" id="1317129"/>
    <lineage>
        <taxon>Eukaryota</taxon>
        <taxon>Metazoa</taxon>
        <taxon>Ecdysozoa</taxon>
        <taxon>Nematoda</taxon>
        <taxon>Chromadorea</taxon>
        <taxon>Rhabditida</taxon>
        <taxon>Rhabditina</taxon>
        <taxon>Diplogasteromorpha</taxon>
        <taxon>Diplogasteroidea</taxon>
        <taxon>Neodiplogasteridae</taxon>
        <taxon>Pristionchus</taxon>
    </lineage>
</organism>
<dbReference type="EMBL" id="BTRK01000006">
    <property type="protein sequence ID" value="GMR57070.1"/>
    <property type="molecule type" value="Genomic_DNA"/>
</dbReference>
<protein>
    <submittedName>
        <fullName evidence="1">Uncharacterized protein</fullName>
    </submittedName>
</protein>
<reference evidence="2" key="1">
    <citation type="submission" date="2022-10" db="EMBL/GenBank/DDBJ databases">
        <title>Genome assembly of Pristionchus species.</title>
        <authorList>
            <person name="Yoshida K."/>
            <person name="Sommer R.J."/>
        </authorList>
    </citation>
    <scope>NUCLEOTIDE SEQUENCE [LARGE SCALE GENOMIC DNA]</scope>
    <source>
        <strain evidence="2">RS5460</strain>
    </source>
</reference>
<comment type="caution">
    <text evidence="1">The sequence shown here is derived from an EMBL/GenBank/DDBJ whole genome shotgun (WGS) entry which is preliminary data.</text>
</comment>
<gene>
    <name evidence="1" type="ORF">PMAYCL1PPCAC_27265</name>
</gene>
<evidence type="ECO:0000313" key="2">
    <source>
        <dbReference type="Proteomes" id="UP001328107"/>
    </source>
</evidence>
<accession>A0AAN5D7I4</accession>
<dbReference type="Proteomes" id="UP001328107">
    <property type="component" value="Unassembled WGS sequence"/>
</dbReference>
<evidence type="ECO:0000313" key="1">
    <source>
        <dbReference type="EMBL" id="GMR57070.1"/>
    </source>
</evidence>
<proteinExistence type="predicted"/>